<evidence type="ECO:0000313" key="2">
    <source>
        <dbReference type="EMBL" id="HIX50578.1"/>
    </source>
</evidence>
<keyword evidence="1" id="KW-0812">Transmembrane</keyword>
<accession>A0A9D1W1Q4</accession>
<proteinExistence type="predicted"/>
<evidence type="ECO:0000256" key="1">
    <source>
        <dbReference type="SAM" id="Phobius"/>
    </source>
</evidence>
<evidence type="ECO:0000313" key="3">
    <source>
        <dbReference type="Proteomes" id="UP000886847"/>
    </source>
</evidence>
<feature type="transmembrane region" description="Helical" evidence="1">
    <location>
        <begin position="43"/>
        <end position="65"/>
    </location>
</feature>
<dbReference type="EMBL" id="DXEW01000025">
    <property type="protein sequence ID" value="HIX50578.1"/>
    <property type="molecule type" value="Genomic_DNA"/>
</dbReference>
<feature type="transmembrane region" description="Helical" evidence="1">
    <location>
        <begin position="71"/>
        <end position="94"/>
    </location>
</feature>
<feature type="transmembrane region" description="Helical" evidence="1">
    <location>
        <begin position="12"/>
        <end position="31"/>
    </location>
</feature>
<dbReference type="Proteomes" id="UP000886847">
    <property type="component" value="Unassembled WGS sequence"/>
</dbReference>
<comment type="caution">
    <text evidence="2">The sequence shown here is derived from an EMBL/GenBank/DDBJ whole genome shotgun (WGS) entry which is preliminary data.</text>
</comment>
<reference evidence="2" key="2">
    <citation type="submission" date="2021-04" db="EMBL/GenBank/DDBJ databases">
        <authorList>
            <person name="Gilroy R."/>
        </authorList>
    </citation>
    <scope>NUCLEOTIDE SEQUENCE</scope>
    <source>
        <strain evidence="2">2189</strain>
    </source>
</reference>
<sequence>MANWVKNQSAAAWVSIFAGVMAIVGLIIYIVNSTTGYLGSTQMNALPVVFTILAVLLIAAMVAAGNKASHWVSYIILLAVIVLLAVSVSVFVSTRTDVAGDQWFIPGMDTPEKGACLNGSIVGVVFYGISMLAVIVSAFMGNFTKDR</sequence>
<keyword evidence="1" id="KW-0472">Membrane</keyword>
<gene>
    <name evidence="2" type="ORF">H9851_04785</name>
</gene>
<name>A0A9D1W1Q4_9FIRM</name>
<reference evidence="2" key="1">
    <citation type="journal article" date="2021" name="PeerJ">
        <title>Extensive microbial diversity within the chicken gut microbiome revealed by metagenomics and culture.</title>
        <authorList>
            <person name="Gilroy R."/>
            <person name="Ravi A."/>
            <person name="Getino M."/>
            <person name="Pursley I."/>
            <person name="Horton D.L."/>
            <person name="Alikhan N.F."/>
            <person name="Baker D."/>
            <person name="Gharbi K."/>
            <person name="Hall N."/>
            <person name="Watson M."/>
            <person name="Adriaenssens E.M."/>
            <person name="Foster-Nyarko E."/>
            <person name="Jarju S."/>
            <person name="Secka A."/>
            <person name="Antonio M."/>
            <person name="Oren A."/>
            <person name="Chaudhuri R.R."/>
            <person name="La Ragione R."/>
            <person name="Hildebrand F."/>
            <person name="Pallen M.J."/>
        </authorList>
    </citation>
    <scope>NUCLEOTIDE SEQUENCE</scope>
    <source>
        <strain evidence="2">2189</strain>
    </source>
</reference>
<dbReference type="AlphaFoldDB" id="A0A9D1W1Q4"/>
<feature type="transmembrane region" description="Helical" evidence="1">
    <location>
        <begin position="115"/>
        <end position="140"/>
    </location>
</feature>
<keyword evidence="1" id="KW-1133">Transmembrane helix</keyword>
<organism evidence="2 3">
    <name type="scientific">Candidatus Borkfalkia faecavium</name>
    <dbReference type="NCBI Taxonomy" id="2838508"/>
    <lineage>
        <taxon>Bacteria</taxon>
        <taxon>Bacillati</taxon>
        <taxon>Bacillota</taxon>
        <taxon>Clostridia</taxon>
        <taxon>Christensenellales</taxon>
        <taxon>Christensenellaceae</taxon>
        <taxon>Candidatus Borkfalkia</taxon>
    </lineage>
</organism>
<protein>
    <submittedName>
        <fullName evidence="2">Uncharacterized protein</fullName>
    </submittedName>
</protein>